<evidence type="ECO:0000313" key="2">
    <source>
        <dbReference type="Proteomes" id="UP000054279"/>
    </source>
</evidence>
<dbReference type="Proteomes" id="UP000054279">
    <property type="component" value="Unassembled WGS sequence"/>
</dbReference>
<organism evidence="1 2">
    <name type="scientific">Sphaerobolus stellatus (strain SS14)</name>
    <dbReference type="NCBI Taxonomy" id="990650"/>
    <lineage>
        <taxon>Eukaryota</taxon>
        <taxon>Fungi</taxon>
        <taxon>Dikarya</taxon>
        <taxon>Basidiomycota</taxon>
        <taxon>Agaricomycotina</taxon>
        <taxon>Agaricomycetes</taxon>
        <taxon>Phallomycetidae</taxon>
        <taxon>Geastrales</taxon>
        <taxon>Sphaerobolaceae</taxon>
        <taxon>Sphaerobolus</taxon>
    </lineage>
</organism>
<keyword evidence="2" id="KW-1185">Reference proteome</keyword>
<name>A0A0C9VW86_SPHS4</name>
<reference evidence="1 2" key="1">
    <citation type="submission" date="2014-06" db="EMBL/GenBank/DDBJ databases">
        <title>Evolutionary Origins and Diversification of the Mycorrhizal Mutualists.</title>
        <authorList>
            <consortium name="DOE Joint Genome Institute"/>
            <consortium name="Mycorrhizal Genomics Consortium"/>
            <person name="Kohler A."/>
            <person name="Kuo A."/>
            <person name="Nagy L.G."/>
            <person name="Floudas D."/>
            <person name="Copeland A."/>
            <person name="Barry K.W."/>
            <person name="Cichocki N."/>
            <person name="Veneault-Fourrey C."/>
            <person name="LaButti K."/>
            <person name="Lindquist E.A."/>
            <person name="Lipzen A."/>
            <person name="Lundell T."/>
            <person name="Morin E."/>
            <person name="Murat C."/>
            <person name="Riley R."/>
            <person name="Ohm R."/>
            <person name="Sun H."/>
            <person name="Tunlid A."/>
            <person name="Henrissat B."/>
            <person name="Grigoriev I.V."/>
            <person name="Hibbett D.S."/>
            <person name="Martin F."/>
        </authorList>
    </citation>
    <scope>NUCLEOTIDE SEQUENCE [LARGE SCALE GENOMIC DNA]</scope>
    <source>
        <strain evidence="1 2">SS14</strain>
    </source>
</reference>
<dbReference type="EMBL" id="KN837129">
    <property type="protein sequence ID" value="KIJ42581.1"/>
    <property type="molecule type" value="Genomic_DNA"/>
</dbReference>
<evidence type="ECO:0000313" key="1">
    <source>
        <dbReference type="EMBL" id="KIJ42581.1"/>
    </source>
</evidence>
<dbReference type="HOGENOM" id="CLU_1696622_0_0_1"/>
<dbReference type="AlphaFoldDB" id="A0A0C9VW86"/>
<accession>A0A0C9VW86</accession>
<sequence length="155" mass="17465">MYAIIHASDLSPIKFASVINCTLFYCIVSKPLNLHFRRLRGKLCFWGASKASKPDFPRQSRIYLLQALLPNKSSSYKTWGMNGVNTVFSQPLSDLEAYDYTSKLSQPGSEQQEGTLSGLYIPLAHSQMEATIAGRPLLMDPMEWEREQSQKSINA</sequence>
<gene>
    <name evidence="1" type="ORF">M422DRAFT_48191</name>
</gene>
<proteinExistence type="predicted"/>
<protein>
    <submittedName>
        <fullName evidence="1">Uncharacterized protein</fullName>
    </submittedName>
</protein>